<dbReference type="Pfam" id="PF17820">
    <property type="entry name" value="PDZ_6"/>
    <property type="match status" value="1"/>
</dbReference>
<evidence type="ECO:0000259" key="1">
    <source>
        <dbReference type="SMART" id="SM00245"/>
    </source>
</evidence>
<dbReference type="EMBL" id="CP032819">
    <property type="protein sequence ID" value="AZS30183.1"/>
    <property type="molecule type" value="Genomic_DNA"/>
</dbReference>
<dbReference type="SMART" id="SM00245">
    <property type="entry name" value="TSPc"/>
    <property type="match status" value="1"/>
</dbReference>
<dbReference type="OrthoDB" id="7168509at2"/>
<dbReference type="SUPFAM" id="SSF50156">
    <property type="entry name" value="PDZ domain-like"/>
    <property type="match status" value="1"/>
</dbReference>
<organism evidence="2 3">
    <name type="scientific">Butyricimonas faecalis</name>
    <dbReference type="NCBI Taxonomy" id="2093856"/>
    <lineage>
        <taxon>Bacteria</taxon>
        <taxon>Pseudomonadati</taxon>
        <taxon>Bacteroidota</taxon>
        <taxon>Bacteroidia</taxon>
        <taxon>Bacteroidales</taxon>
        <taxon>Odoribacteraceae</taxon>
        <taxon>Butyricimonas</taxon>
    </lineage>
</organism>
<protein>
    <recommendedName>
        <fullName evidence="1">Tail specific protease domain-containing protein</fullName>
    </recommendedName>
</protein>
<dbReference type="AlphaFoldDB" id="A0A3Q9IRK8"/>
<gene>
    <name evidence="2" type="ORF">D8S85_11950</name>
</gene>
<evidence type="ECO:0000313" key="2">
    <source>
        <dbReference type="EMBL" id="AZS30183.1"/>
    </source>
</evidence>
<dbReference type="InterPro" id="IPR029045">
    <property type="entry name" value="ClpP/crotonase-like_dom_sf"/>
</dbReference>
<dbReference type="KEGG" id="buy:D8S85_11950"/>
<sequence>MYRLFFFLILAGFLSSCKDSRGVSPTPGPYSYVRINTFTKDKMTDQYFWADEVKDKDIDPDSNPAEYFATMKYPDDHWSHITSSNGLGEIADASGYDKGFGYNLTFWEKKGYIFADVNFVYPNSPAAKAGLKRGDLITHMNGERMTTDNYTDLYYASQLSLGLSNDETSEPYETKTLTAQTYAIDPVLDYGLIPLEHLTIGYMIYTDFVFRGNASLAQLNHVFQTLKAANIDEFILDLRYNQGGYIFAVKQLCSLLAPEEVVENEELLIHKKWNKAYQERYANDPDRLEEHFDNTVPLDSRLNLKRLWVITSHVTASASEMLISALSPYMKVNVVGDLTMGKNMGGIIYTPNDKDLQNWNIMLISTEYSNSREESVKGGIPPMFPILEQFHHQHQLGDQEEPLLAATLQLITQDTIVTPATNSRSGRNIGTDAPRRIIPEFVQAKSRLLLGIEN</sequence>
<dbReference type="PANTHER" id="PTHR32060">
    <property type="entry name" value="TAIL-SPECIFIC PROTEASE"/>
    <property type="match status" value="1"/>
</dbReference>
<dbReference type="PROSITE" id="PS51257">
    <property type="entry name" value="PROKAR_LIPOPROTEIN"/>
    <property type="match status" value="1"/>
</dbReference>
<keyword evidence="3" id="KW-1185">Reference proteome</keyword>
<evidence type="ECO:0000313" key="3">
    <source>
        <dbReference type="Proteomes" id="UP000270673"/>
    </source>
</evidence>
<proteinExistence type="predicted"/>
<feature type="domain" description="Tail specific protease" evidence="1">
    <location>
        <begin position="170"/>
        <end position="387"/>
    </location>
</feature>
<dbReference type="GO" id="GO:0004175">
    <property type="term" value="F:endopeptidase activity"/>
    <property type="evidence" value="ECO:0007669"/>
    <property type="project" value="TreeGrafter"/>
</dbReference>
<dbReference type="Pfam" id="PF18294">
    <property type="entry name" value="Pept_S41_N"/>
    <property type="match status" value="1"/>
</dbReference>
<dbReference type="GO" id="GO:0030288">
    <property type="term" value="C:outer membrane-bounded periplasmic space"/>
    <property type="evidence" value="ECO:0007669"/>
    <property type="project" value="TreeGrafter"/>
</dbReference>
<dbReference type="InterPro" id="IPR041489">
    <property type="entry name" value="PDZ_6"/>
</dbReference>
<dbReference type="InterPro" id="IPR041613">
    <property type="entry name" value="Pept_S41_N"/>
</dbReference>
<dbReference type="GO" id="GO:0007165">
    <property type="term" value="P:signal transduction"/>
    <property type="evidence" value="ECO:0007669"/>
    <property type="project" value="TreeGrafter"/>
</dbReference>
<dbReference type="Pfam" id="PF03572">
    <property type="entry name" value="Peptidase_S41"/>
    <property type="match status" value="1"/>
</dbReference>
<dbReference type="Gene3D" id="3.90.226.10">
    <property type="entry name" value="2-enoyl-CoA Hydratase, Chain A, domain 1"/>
    <property type="match status" value="1"/>
</dbReference>
<dbReference type="Gene3D" id="2.30.42.10">
    <property type="match status" value="1"/>
</dbReference>
<dbReference type="InterPro" id="IPR005151">
    <property type="entry name" value="Tail-specific_protease"/>
</dbReference>
<dbReference type="SUPFAM" id="SSF52096">
    <property type="entry name" value="ClpP/crotonase"/>
    <property type="match status" value="1"/>
</dbReference>
<dbReference type="RefSeq" id="WP_106480827.1">
    <property type="nucleotide sequence ID" value="NZ_CP032819.1"/>
</dbReference>
<dbReference type="Proteomes" id="UP000270673">
    <property type="component" value="Chromosome"/>
</dbReference>
<dbReference type="PANTHER" id="PTHR32060:SF30">
    <property type="entry name" value="CARBOXY-TERMINAL PROCESSING PROTEASE CTPA"/>
    <property type="match status" value="1"/>
</dbReference>
<reference evidence="2 3" key="1">
    <citation type="submission" date="2018-10" db="EMBL/GenBank/DDBJ databases">
        <title>Butyricimonas faecalis sp. nov., isolated from human faeces and emended description of the genus Butyricimonas.</title>
        <authorList>
            <person name="Le Roy T."/>
            <person name="Van der Smissen P."/>
            <person name="Paquot A."/>
            <person name="Delzenne N."/>
            <person name="Muccioli G."/>
            <person name="Collet J.-F."/>
            <person name="Cani P.D."/>
        </authorList>
    </citation>
    <scope>NUCLEOTIDE SEQUENCE [LARGE SCALE GENOMIC DNA]</scope>
    <source>
        <strain evidence="2 3">H184</strain>
    </source>
</reference>
<dbReference type="GO" id="GO:0006508">
    <property type="term" value="P:proteolysis"/>
    <property type="evidence" value="ECO:0007669"/>
    <property type="project" value="InterPro"/>
</dbReference>
<dbReference type="GO" id="GO:0008236">
    <property type="term" value="F:serine-type peptidase activity"/>
    <property type="evidence" value="ECO:0007669"/>
    <property type="project" value="InterPro"/>
</dbReference>
<dbReference type="InterPro" id="IPR036034">
    <property type="entry name" value="PDZ_sf"/>
</dbReference>
<name>A0A3Q9IRK8_9BACT</name>
<dbReference type="Gene3D" id="3.30.750.170">
    <property type="match status" value="1"/>
</dbReference>
<accession>A0A3Q9IRK8</accession>